<protein>
    <submittedName>
        <fullName evidence="1">Uncharacterized protein</fullName>
    </submittedName>
</protein>
<dbReference type="EMBL" id="FUKJ01000431">
    <property type="protein sequence ID" value="SJM95637.1"/>
    <property type="molecule type" value="Genomic_DNA"/>
</dbReference>
<name>A0A1R4HHE3_9GAMM</name>
<dbReference type="OrthoDB" id="7054649at2"/>
<gene>
    <name evidence="1" type="ORF">CRENPOLYSF2_660002</name>
</gene>
<accession>A0A1R4HHE3</accession>
<sequence>MVQATVSNKAMLFDWLLQRHVHEYMDIDGRPIGEGRAQAYAQVETKFKSCPYAGSRYHHAHPMNVSALQSILPEWQNSLSLLSGLSQRYQAFYNKGVSTYYDLALISGMGVFLTDYMVLRRLQPLASQHIPVLMSGLYKVCLGFQQATFLAMMNDCFKTSAVEKSLPDAKGFYAYLEDQQLLIGPEEVCGGSEEMISRAYETMKGAHASAETIDGLPQLAAMDIDWQAYDVFTFHTSNLWRKAILFVIQMHGFGIELHDPSLPADLADAINAYLKTSFAKLLETQSGLAVEIARITLEESGHSLDEWLAVQEAFLNEIDCQSACGTSIDELCLAIMQQLAQVFDLLNYGPVITEAVRHQLARYGAFEAAVLQAFNDHLEHILVALGYDSSGDTLMPADLSAVYGKTVRNWLEIMRQE</sequence>
<proteinExistence type="predicted"/>
<evidence type="ECO:0000313" key="1">
    <source>
        <dbReference type="EMBL" id="SJM95637.1"/>
    </source>
</evidence>
<evidence type="ECO:0000313" key="2">
    <source>
        <dbReference type="Proteomes" id="UP000195442"/>
    </source>
</evidence>
<dbReference type="Proteomes" id="UP000195442">
    <property type="component" value="Unassembled WGS sequence"/>
</dbReference>
<dbReference type="RefSeq" id="WP_087148315.1">
    <property type="nucleotide sequence ID" value="NZ_FUKJ01000431.1"/>
</dbReference>
<reference evidence="2" key="1">
    <citation type="submission" date="2017-02" db="EMBL/GenBank/DDBJ databases">
        <authorList>
            <person name="Daims H."/>
        </authorList>
    </citation>
    <scope>NUCLEOTIDE SEQUENCE [LARGE SCALE GENOMIC DNA]</scope>
</reference>
<dbReference type="AlphaFoldDB" id="A0A1R4HHE3"/>
<keyword evidence="2" id="KW-1185">Reference proteome</keyword>
<organism evidence="1 2">
    <name type="scientific">Crenothrix polyspora</name>
    <dbReference type="NCBI Taxonomy" id="360316"/>
    <lineage>
        <taxon>Bacteria</taxon>
        <taxon>Pseudomonadati</taxon>
        <taxon>Pseudomonadota</taxon>
        <taxon>Gammaproteobacteria</taxon>
        <taxon>Methylococcales</taxon>
        <taxon>Crenotrichaceae</taxon>
        <taxon>Crenothrix</taxon>
    </lineage>
</organism>